<dbReference type="KEGG" id="fro:AALO17_26520"/>
<keyword evidence="2" id="KW-1185">Reference proteome</keyword>
<accession>A0A140DYQ9</accession>
<dbReference type="Proteomes" id="UP000069771">
    <property type="component" value="Chromosome"/>
</dbReference>
<evidence type="ECO:0000313" key="2">
    <source>
        <dbReference type="Proteomes" id="UP000069771"/>
    </source>
</evidence>
<name>A0A140DYQ9_9FIRM</name>
<proteinExistence type="predicted"/>
<dbReference type="STRING" id="1702221.AALO17_26520"/>
<protein>
    <submittedName>
        <fullName evidence="1">Uncharacterized protein</fullName>
    </submittedName>
</protein>
<dbReference type="EMBL" id="CP011391">
    <property type="protein sequence ID" value="AMK55786.1"/>
    <property type="molecule type" value="Genomic_DNA"/>
</dbReference>
<sequence length="40" mass="4861">MLEENYFEPCWYRLNSEQRQGVTNACHKLESTRKKLSELE</sequence>
<evidence type="ECO:0000313" key="1">
    <source>
        <dbReference type="EMBL" id="AMK55786.1"/>
    </source>
</evidence>
<dbReference type="AlphaFoldDB" id="A0A140DYQ9"/>
<organism evidence="1 2">
    <name type="scientific">Faecalibaculum rodentium</name>
    <dbReference type="NCBI Taxonomy" id="1702221"/>
    <lineage>
        <taxon>Bacteria</taxon>
        <taxon>Bacillati</taxon>
        <taxon>Bacillota</taxon>
        <taxon>Erysipelotrichia</taxon>
        <taxon>Erysipelotrichales</taxon>
        <taxon>Erysipelotrichaceae</taxon>
        <taxon>Faecalibaculum</taxon>
    </lineage>
</organism>
<gene>
    <name evidence="1" type="ORF">AALO17_26520</name>
</gene>
<reference evidence="1 2" key="1">
    <citation type="journal article" date="2016" name="Gut Pathog.">
        <title>Whole genome sequencing of "Faecalibaculum rodentium" ALO17, isolated from C57BL/6J laboratory mouse feces.</title>
        <authorList>
            <person name="Lim S."/>
            <person name="Chang D.H."/>
            <person name="Ahn S."/>
            <person name="Kim B.C."/>
        </authorList>
    </citation>
    <scope>NUCLEOTIDE SEQUENCE [LARGE SCALE GENOMIC DNA]</scope>
    <source>
        <strain evidence="1 2">Alo17</strain>
    </source>
</reference>